<dbReference type="Pfam" id="PF10475">
    <property type="entry name" value="Vps54_N"/>
    <property type="match status" value="1"/>
</dbReference>
<dbReference type="InterPro" id="IPR040047">
    <property type="entry name" value="VPS50"/>
</dbReference>
<evidence type="ECO:0000313" key="7">
    <source>
        <dbReference type="EMBL" id="CCA20924.1"/>
    </source>
</evidence>
<evidence type="ECO:0000256" key="1">
    <source>
        <dbReference type="ARBA" id="ARBA00022448"/>
    </source>
</evidence>
<keyword evidence="3" id="KW-0175">Coiled coil</keyword>
<dbReference type="InterPro" id="IPR019515">
    <property type="entry name" value="VPS54_N"/>
</dbReference>
<evidence type="ECO:0000256" key="4">
    <source>
        <dbReference type="SAM" id="MobiDB-lite"/>
    </source>
</evidence>
<protein>
    <submittedName>
        <fullName evidence="7">Uncharacterized protein AlNc14C107G6253</fullName>
    </submittedName>
</protein>
<feature type="region of interest" description="Disordered" evidence="4">
    <location>
        <begin position="375"/>
        <end position="411"/>
    </location>
</feature>
<accession>F0WI46</accession>
<reference evidence="7" key="2">
    <citation type="submission" date="2011-02" db="EMBL/GenBank/DDBJ databases">
        <authorList>
            <person name="MacLean D."/>
        </authorList>
    </citation>
    <scope>NUCLEOTIDE SEQUENCE</scope>
</reference>
<name>F0WI46_9STRA</name>
<feature type="domain" description="Syndetin C-terminal" evidence="5">
    <location>
        <begin position="774"/>
        <end position="1010"/>
    </location>
</feature>
<dbReference type="PANTHER" id="PTHR13258">
    <property type="entry name" value="SYNDETIN"/>
    <property type="match status" value="1"/>
</dbReference>
<gene>
    <name evidence="7" type="primary">AlNc14C107G6253</name>
    <name evidence="7" type="ORF">ALNC14_070670</name>
</gene>
<dbReference type="GO" id="GO:0005829">
    <property type="term" value="C:cytosol"/>
    <property type="evidence" value="ECO:0007669"/>
    <property type="project" value="GOC"/>
</dbReference>
<dbReference type="InterPro" id="IPR019514">
    <property type="entry name" value="Syndetin_C"/>
</dbReference>
<dbReference type="AlphaFoldDB" id="F0WI46"/>
<keyword evidence="1" id="KW-0813">Transport</keyword>
<dbReference type="EMBL" id="FR824152">
    <property type="protein sequence ID" value="CCA20924.1"/>
    <property type="molecule type" value="Genomic_DNA"/>
</dbReference>
<evidence type="ECO:0000256" key="2">
    <source>
        <dbReference type="ARBA" id="ARBA00022927"/>
    </source>
</evidence>
<feature type="compositionally biased region" description="Acidic residues" evidence="4">
    <location>
        <begin position="378"/>
        <end position="390"/>
    </location>
</feature>
<dbReference type="GO" id="GO:0042147">
    <property type="term" value="P:retrograde transport, endosome to Golgi"/>
    <property type="evidence" value="ECO:0007669"/>
    <property type="project" value="InterPro"/>
</dbReference>
<reference evidence="7" key="1">
    <citation type="journal article" date="2011" name="PLoS Biol.">
        <title>Gene gain and loss during evolution of obligate parasitism in the white rust pathogen of Arabidopsis thaliana.</title>
        <authorList>
            <person name="Kemen E."/>
            <person name="Gardiner A."/>
            <person name="Schultz-Larsen T."/>
            <person name="Kemen A.C."/>
            <person name="Balmuth A.L."/>
            <person name="Robert-Seilaniantz A."/>
            <person name="Bailey K."/>
            <person name="Holub E."/>
            <person name="Studholme D.J."/>
            <person name="Maclean D."/>
            <person name="Jones J.D."/>
        </authorList>
    </citation>
    <scope>NUCLEOTIDE SEQUENCE</scope>
</reference>
<evidence type="ECO:0000259" key="5">
    <source>
        <dbReference type="Pfam" id="PF10474"/>
    </source>
</evidence>
<keyword evidence="2" id="KW-0653">Protein transport</keyword>
<dbReference type="GO" id="GO:0032456">
    <property type="term" value="P:endocytic recycling"/>
    <property type="evidence" value="ECO:0007669"/>
    <property type="project" value="InterPro"/>
</dbReference>
<dbReference type="Pfam" id="PF10474">
    <property type="entry name" value="Syndetin_C"/>
    <property type="match status" value="1"/>
</dbReference>
<dbReference type="HOGENOM" id="CLU_298696_0_0_1"/>
<dbReference type="PANTHER" id="PTHR13258:SF0">
    <property type="entry name" value="SYNDETIN"/>
    <property type="match status" value="1"/>
</dbReference>
<evidence type="ECO:0000256" key="3">
    <source>
        <dbReference type="ARBA" id="ARBA00023054"/>
    </source>
</evidence>
<dbReference type="GO" id="GO:1990745">
    <property type="term" value="C:EARP complex"/>
    <property type="evidence" value="ECO:0007669"/>
    <property type="project" value="InterPro"/>
</dbReference>
<evidence type="ECO:0000259" key="6">
    <source>
        <dbReference type="Pfam" id="PF10475"/>
    </source>
</evidence>
<organism evidence="7">
    <name type="scientific">Albugo laibachii Nc14</name>
    <dbReference type="NCBI Taxonomy" id="890382"/>
    <lineage>
        <taxon>Eukaryota</taxon>
        <taxon>Sar</taxon>
        <taxon>Stramenopiles</taxon>
        <taxon>Oomycota</taxon>
        <taxon>Peronosporomycetes</taxon>
        <taxon>Albuginales</taxon>
        <taxon>Albuginaceae</taxon>
        <taxon>Albugo</taxon>
    </lineage>
</organism>
<feature type="domain" description="Vacuolar protein sorting-associated protein 54 N-terminal" evidence="6">
    <location>
        <begin position="32"/>
        <end position="245"/>
    </location>
</feature>
<proteinExistence type="predicted"/>
<dbReference type="GO" id="GO:0015031">
    <property type="term" value="P:protein transport"/>
    <property type="evidence" value="ECO:0007669"/>
    <property type="project" value="UniProtKB-KW"/>
</dbReference>
<sequence length="1020" mass="118332">MDTITMDAEHRTGYDSNSASILVPQITKDVLQDLDPRFFTKSFDPVQYTLERVPKSELLPNRFFVTELCAVDDAKDVIRKKLAQQVHQNSTALIEGMNLVQKVDIEVLQTLIHVKNGRRLLASANENFIVSMLRSIRIKQKRDRMEEIFEYIKEIRNCFEKETLMRDALEKSQFMNAVEICFDLRDALARDHLQNILILSNLRNRTQDFVSVLKEQFEVSLGKTAEAFDPRTYSELLQGYITLADHAEDLSLDFTSENLCEILSSIPESVIRWIHMITKKEMSSLWQTLRHEEPKSTANLAKKYERRSCPKSGSNECALQTGFERTDPTTASTVSKLVNTYEQLTNLIYSYYLLVQWHRDPFNPKNDSMEYLHRCGMEDDDDDDDEDDLENTAQSPENKEECRTSNESNSMQLRQEIISTPTSTEECYNQKLCEIGMELLQYRKFVWEFMHQMVGEYLDHLCIQSNYTLMQIVVIAKCTTKFLEIGEEFTGVPCQSLRAMVHLKCEQYLSSLHAENVELMRMLLDTESWRRVDCEFTQIGTSEFTIPGSEEWLHHLIEQRSHLRLRPYETHTLTSYAIYERHALPSFYKYGNPFHSMVSASSWGICDDISTDAKPSATPMDCGKLLDLEQHIPQHEEFMLNTSTLSGFCRLFGIYLKIMEKLPQIAWDTFLHLNKLFELQFLYVFTAFSSPENVKSLFDHRTFSDELCHLRQMIYRLAKNDSFEEKKVFCAVSIPLKLVQDRTDKDLSNQRVPLVFHLVASSSVCMEHASENDMFAIAEKSVAIEGLRSQLKMLRTMEPWIRSYLGTRHSTIYREIYLRNEQASKQLRDYLYIITIHRLCNGGSILEAIHKVCWDLSFVTKQSNSYIVEIVRRCGEIYGGLQVVGGGALSSYTRDQIWSHLVRFVFQTLLDGFSQATKCTLQGRALMMMDLQALLKGLDLVHHVEQSLSKYARIYINDYLKAFFFSENDLIEWIRQHKEHYSKRHIVNLIANGIGTSLTQNGFKNLIVKIDDAITNESCH</sequence>
<dbReference type="GO" id="GO:0000149">
    <property type="term" value="F:SNARE binding"/>
    <property type="evidence" value="ECO:0007669"/>
    <property type="project" value="TreeGrafter"/>
</dbReference>